<keyword evidence="3" id="KW-0804">Transcription</keyword>
<dbReference type="GO" id="GO:0003700">
    <property type="term" value="F:DNA-binding transcription factor activity"/>
    <property type="evidence" value="ECO:0007669"/>
    <property type="project" value="TreeGrafter"/>
</dbReference>
<dbReference type="InterPro" id="IPR028082">
    <property type="entry name" value="Peripla_BP_I"/>
</dbReference>
<dbReference type="Pfam" id="PF00356">
    <property type="entry name" value="LacI"/>
    <property type="match status" value="1"/>
</dbReference>
<dbReference type="PANTHER" id="PTHR30146">
    <property type="entry name" value="LACI-RELATED TRANSCRIPTIONAL REPRESSOR"/>
    <property type="match status" value="1"/>
</dbReference>
<evidence type="ECO:0000259" key="5">
    <source>
        <dbReference type="PROSITE" id="PS50943"/>
    </source>
</evidence>
<dbReference type="InterPro" id="IPR001387">
    <property type="entry name" value="Cro/C1-type_HTH"/>
</dbReference>
<dbReference type="GO" id="GO:0000976">
    <property type="term" value="F:transcription cis-regulatory region binding"/>
    <property type="evidence" value="ECO:0007669"/>
    <property type="project" value="TreeGrafter"/>
</dbReference>
<dbReference type="CDD" id="cd01392">
    <property type="entry name" value="HTH_LacI"/>
    <property type="match status" value="1"/>
</dbReference>
<evidence type="ECO:0000256" key="3">
    <source>
        <dbReference type="ARBA" id="ARBA00023163"/>
    </source>
</evidence>
<organism evidence="6 7">
    <name type="scientific">Aureibaculum marinum</name>
    <dbReference type="NCBI Taxonomy" id="2487930"/>
    <lineage>
        <taxon>Bacteria</taxon>
        <taxon>Pseudomonadati</taxon>
        <taxon>Bacteroidota</taxon>
        <taxon>Flavobacteriia</taxon>
        <taxon>Flavobacteriales</taxon>
        <taxon>Flavobacteriaceae</taxon>
        <taxon>Aureibaculum</taxon>
    </lineage>
</organism>
<dbReference type="SUPFAM" id="SSF47413">
    <property type="entry name" value="lambda repressor-like DNA-binding domains"/>
    <property type="match status" value="1"/>
</dbReference>
<dbReference type="InterPro" id="IPR000843">
    <property type="entry name" value="HTH_LacI"/>
</dbReference>
<dbReference type="Proteomes" id="UP000270856">
    <property type="component" value="Unassembled WGS sequence"/>
</dbReference>
<dbReference type="Pfam" id="PF13407">
    <property type="entry name" value="Peripla_BP_4"/>
    <property type="match status" value="1"/>
</dbReference>
<evidence type="ECO:0000259" key="4">
    <source>
        <dbReference type="PROSITE" id="PS50932"/>
    </source>
</evidence>
<dbReference type="SUPFAM" id="SSF53822">
    <property type="entry name" value="Periplasmic binding protein-like I"/>
    <property type="match status" value="1"/>
</dbReference>
<dbReference type="RefSeq" id="WP_123898351.1">
    <property type="nucleotide sequence ID" value="NZ_RPFJ01000014.1"/>
</dbReference>
<evidence type="ECO:0000313" key="7">
    <source>
        <dbReference type="Proteomes" id="UP000270856"/>
    </source>
</evidence>
<accession>A0A3N4NHW6</accession>
<proteinExistence type="predicted"/>
<evidence type="ECO:0000313" key="6">
    <source>
        <dbReference type="EMBL" id="RPD96002.1"/>
    </source>
</evidence>
<evidence type="ECO:0000256" key="2">
    <source>
        <dbReference type="ARBA" id="ARBA00023125"/>
    </source>
</evidence>
<dbReference type="EMBL" id="RPFJ01000014">
    <property type="protein sequence ID" value="RPD96002.1"/>
    <property type="molecule type" value="Genomic_DNA"/>
</dbReference>
<comment type="caution">
    <text evidence="6">The sequence shown here is derived from an EMBL/GenBank/DDBJ whole genome shotgun (WGS) entry which is preliminary data.</text>
</comment>
<protein>
    <submittedName>
        <fullName evidence="6">LacI family DNA-binding transcriptional regulator</fullName>
    </submittedName>
</protein>
<gene>
    <name evidence="6" type="ORF">EGM88_11085</name>
</gene>
<name>A0A3N4NHW6_9FLAO</name>
<feature type="domain" description="HTH cro/C1-type" evidence="5">
    <location>
        <begin position="2"/>
        <end position="49"/>
    </location>
</feature>
<keyword evidence="7" id="KW-1185">Reference proteome</keyword>
<sequence>MSKKYTIRDIAELAGVSKGTVDRVLHNRGRVSETALKRVTNILDEIDYHPNLIARNLKNNKAYTIYVLLPNPEQDPYWEPCLEGVNSVVDEFNAFGVNIKQLFFSPKSTKSFLQANNEIQKATPDAVLLVPLFFKEASVVMKQYERLGIVVSIFNNTIETVTTKNFIGQNLYQSGRVGAKLLQTITSKGDLAVIHIDEKYKNAVFMQEKERGFESFFKEISNYKVLKCKLKHPDFDSLLNRFLKSHPNLTGIFVTTSKVYQVADFLKKNNYTNIALVGYDLLDENVNHLKTGTIDFLIHQNPKQQAYLGLKFLVEHFLFEKNIPNQLLLPIDIINSENVTQFLRS</sequence>
<keyword evidence="1" id="KW-0805">Transcription regulation</keyword>
<feature type="domain" description="HTH lacI-type" evidence="4">
    <location>
        <begin position="5"/>
        <end position="59"/>
    </location>
</feature>
<dbReference type="SMART" id="SM00354">
    <property type="entry name" value="HTH_LACI"/>
    <property type="match status" value="1"/>
</dbReference>
<dbReference type="PROSITE" id="PS50932">
    <property type="entry name" value="HTH_LACI_2"/>
    <property type="match status" value="1"/>
</dbReference>
<dbReference type="Gene3D" id="1.10.260.40">
    <property type="entry name" value="lambda repressor-like DNA-binding domains"/>
    <property type="match status" value="1"/>
</dbReference>
<dbReference type="PANTHER" id="PTHR30146:SF144">
    <property type="entry name" value="LACI-FAMILY TRANSCRIPTION REGULATOR"/>
    <property type="match status" value="1"/>
</dbReference>
<keyword evidence="2 6" id="KW-0238">DNA-binding</keyword>
<reference evidence="6 7" key="1">
    <citation type="submission" date="2018-11" db="EMBL/GenBank/DDBJ databases">
        <title>Aureibaculum marinum gen. nov., sp. nov., a member of the family Flavobacteriaceae isolated from the Bohai Sea.</title>
        <authorList>
            <person name="Ji X."/>
        </authorList>
    </citation>
    <scope>NUCLEOTIDE SEQUENCE [LARGE SCALE GENOMIC DNA]</scope>
    <source>
        <strain evidence="6 7">BH-SD17</strain>
    </source>
</reference>
<dbReference type="PROSITE" id="PS50943">
    <property type="entry name" value="HTH_CROC1"/>
    <property type="match status" value="1"/>
</dbReference>
<dbReference type="Gene3D" id="3.40.50.2300">
    <property type="match status" value="2"/>
</dbReference>
<dbReference type="AlphaFoldDB" id="A0A3N4NHW6"/>
<dbReference type="InterPro" id="IPR010982">
    <property type="entry name" value="Lambda_DNA-bd_dom_sf"/>
</dbReference>
<dbReference type="PROSITE" id="PS00356">
    <property type="entry name" value="HTH_LACI_1"/>
    <property type="match status" value="1"/>
</dbReference>
<dbReference type="InterPro" id="IPR025997">
    <property type="entry name" value="SBP_2_dom"/>
</dbReference>
<dbReference type="OrthoDB" id="628703at2"/>
<evidence type="ECO:0000256" key="1">
    <source>
        <dbReference type="ARBA" id="ARBA00023015"/>
    </source>
</evidence>